<comment type="subcellular location">
    <subcellularLocation>
        <location evidence="1">Nucleus</location>
    </subcellularLocation>
</comment>
<accession>A0A6J0ZI48</accession>
<dbReference type="PANTHER" id="PTHR45844:SF17">
    <property type="entry name" value="TRANSCRIPTION FACTOR BHLH131"/>
    <property type="match status" value="1"/>
</dbReference>
<dbReference type="GO" id="GO:0046983">
    <property type="term" value="F:protein dimerization activity"/>
    <property type="evidence" value="ECO:0007669"/>
    <property type="project" value="InterPro"/>
</dbReference>
<organism evidence="7 8">
    <name type="scientific">Herrania umbratica</name>
    <dbReference type="NCBI Taxonomy" id="108875"/>
    <lineage>
        <taxon>Eukaryota</taxon>
        <taxon>Viridiplantae</taxon>
        <taxon>Streptophyta</taxon>
        <taxon>Embryophyta</taxon>
        <taxon>Tracheophyta</taxon>
        <taxon>Spermatophyta</taxon>
        <taxon>Magnoliopsida</taxon>
        <taxon>eudicotyledons</taxon>
        <taxon>Gunneridae</taxon>
        <taxon>Pentapetalae</taxon>
        <taxon>rosids</taxon>
        <taxon>malvids</taxon>
        <taxon>Malvales</taxon>
        <taxon>Malvaceae</taxon>
        <taxon>Byttnerioideae</taxon>
        <taxon>Herrania</taxon>
    </lineage>
</organism>
<dbReference type="Pfam" id="PF00010">
    <property type="entry name" value="HLH"/>
    <property type="match status" value="1"/>
</dbReference>
<dbReference type="SUPFAM" id="SSF47459">
    <property type="entry name" value="HLH, helix-loop-helix DNA-binding domain"/>
    <property type="match status" value="1"/>
</dbReference>
<evidence type="ECO:0000256" key="3">
    <source>
        <dbReference type="ARBA" id="ARBA00023125"/>
    </source>
</evidence>
<keyword evidence="3" id="KW-0238">DNA-binding</keyword>
<evidence type="ECO:0000256" key="4">
    <source>
        <dbReference type="ARBA" id="ARBA00023163"/>
    </source>
</evidence>
<dbReference type="SMART" id="SM00353">
    <property type="entry name" value="HLH"/>
    <property type="match status" value="1"/>
</dbReference>
<evidence type="ECO:0000256" key="1">
    <source>
        <dbReference type="ARBA" id="ARBA00004123"/>
    </source>
</evidence>
<evidence type="ECO:0000256" key="2">
    <source>
        <dbReference type="ARBA" id="ARBA00023015"/>
    </source>
</evidence>
<keyword evidence="2" id="KW-0805">Transcription regulation</keyword>
<dbReference type="PROSITE" id="PS50888">
    <property type="entry name" value="BHLH"/>
    <property type="match status" value="1"/>
</dbReference>
<name>A0A6J0ZI48_9ROSI</name>
<dbReference type="GO" id="GO:0005634">
    <property type="term" value="C:nucleus"/>
    <property type="evidence" value="ECO:0007669"/>
    <property type="project" value="UniProtKB-SubCell"/>
</dbReference>
<dbReference type="GO" id="GO:0003677">
    <property type="term" value="F:DNA binding"/>
    <property type="evidence" value="ECO:0007669"/>
    <property type="project" value="UniProtKB-KW"/>
</dbReference>
<gene>
    <name evidence="8" type="primary">LOC110408985</name>
</gene>
<dbReference type="InterPro" id="IPR036638">
    <property type="entry name" value="HLH_DNA-bd_sf"/>
</dbReference>
<evidence type="ECO:0000313" key="8">
    <source>
        <dbReference type="RefSeq" id="XP_021273844.1"/>
    </source>
</evidence>
<dbReference type="RefSeq" id="XP_021273844.1">
    <property type="nucleotide sequence ID" value="XM_021418169.1"/>
</dbReference>
<dbReference type="InterPro" id="IPR045847">
    <property type="entry name" value="AIG1-like"/>
</dbReference>
<keyword evidence="7" id="KW-1185">Reference proteome</keyword>
<sequence>MFDTSILIYEEQFLLEANLRSSMVRLKQLEQDIQQPVGGYYSSALCSRPNSLSQQVIPTIDILLKCLPRKTKSKAETNIANAVRHRIAERHRRKRICQQYDILRSILPNLIKFMQQMDKASVLGETIRQVRELKKRVKETKAVCRGSLEGVLPGESDNLSLGYCENDGSLLKATFSCDDRAELISDLTRAVRTVNGRVVRAEMVFLGGRNKSVLWVKGLSGNEGIGMLKRALKMAVDRPKIKNGKPRFAH</sequence>
<proteinExistence type="predicted"/>
<evidence type="ECO:0000256" key="5">
    <source>
        <dbReference type="ARBA" id="ARBA00023242"/>
    </source>
</evidence>
<dbReference type="OrthoDB" id="690068at2759"/>
<evidence type="ECO:0000313" key="7">
    <source>
        <dbReference type="Proteomes" id="UP000504621"/>
    </source>
</evidence>
<keyword evidence="5" id="KW-0539">Nucleus</keyword>
<dbReference type="GeneID" id="110408985"/>
<keyword evidence="4" id="KW-0804">Transcription</keyword>
<dbReference type="InterPro" id="IPR011598">
    <property type="entry name" value="bHLH_dom"/>
</dbReference>
<dbReference type="GO" id="GO:0003700">
    <property type="term" value="F:DNA-binding transcription factor activity"/>
    <property type="evidence" value="ECO:0007669"/>
    <property type="project" value="InterPro"/>
</dbReference>
<dbReference type="Proteomes" id="UP000504621">
    <property type="component" value="Unplaced"/>
</dbReference>
<dbReference type="Gene3D" id="4.10.280.10">
    <property type="entry name" value="Helix-loop-helix DNA-binding domain"/>
    <property type="match status" value="1"/>
</dbReference>
<reference evidence="8" key="1">
    <citation type="submission" date="2025-08" db="UniProtKB">
        <authorList>
            <consortium name="RefSeq"/>
        </authorList>
    </citation>
    <scope>IDENTIFICATION</scope>
    <source>
        <tissue evidence="8">Leaf</tissue>
    </source>
</reference>
<evidence type="ECO:0000259" key="6">
    <source>
        <dbReference type="PROSITE" id="PS50888"/>
    </source>
</evidence>
<feature type="domain" description="BHLH" evidence="6">
    <location>
        <begin position="80"/>
        <end position="133"/>
    </location>
</feature>
<dbReference type="AlphaFoldDB" id="A0A6J0ZI48"/>
<dbReference type="PANTHER" id="PTHR45844">
    <property type="entry name" value="TRANSCRIPTION FACTOR BHLH30"/>
    <property type="match status" value="1"/>
</dbReference>
<protein>
    <submittedName>
        <fullName evidence="8">Transcription factor bHLH131 isoform X1</fullName>
    </submittedName>
</protein>